<sequence>MGKSFSISLLVCHHQILWQESPLGCFLTQIFPSLFNGVHVRGQKVLTGTKTSGKKLSLSIKQ</sequence>
<evidence type="ECO:0000313" key="2">
    <source>
        <dbReference type="Proteomes" id="UP000183832"/>
    </source>
</evidence>
<evidence type="ECO:0000313" key="1">
    <source>
        <dbReference type="EMBL" id="CRK96517.1"/>
    </source>
</evidence>
<protein>
    <submittedName>
        <fullName evidence="1">CLUMA_CG010189, isoform A</fullName>
    </submittedName>
</protein>
<proteinExistence type="predicted"/>
<dbReference type="EMBL" id="CVRI01000044">
    <property type="protein sequence ID" value="CRK96517.1"/>
    <property type="molecule type" value="Genomic_DNA"/>
</dbReference>
<keyword evidence="2" id="KW-1185">Reference proteome</keyword>
<accession>A0A1J1I8A3</accession>
<dbReference type="AlphaFoldDB" id="A0A1J1I8A3"/>
<reference evidence="1 2" key="1">
    <citation type="submission" date="2015-04" db="EMBL/GenBank/DDBJ databases">
        <authorList>
            <person name="Syromyatnikov M.Y."/>
            <person name="Popov V.N."/>
        </authorList>
    </citation>
    <scope>NUCLEOTIDE SEQUENCE [LARGE SCALE GENOMIC DNA]</scope>
</reference>
<name>A0A1J1I8A3_9DIPT</name>
<organism evidence="1 2">
    <name type="scientific">Clunio marinus</name>
    <dbReference type="NCBI Taxonomy" id="568069"/>
    <lineage>
        <taxon>Eukaryota</taxon>
        <taxon>Metazoa</taxon>
        <taxon>Ecdysozoa</taxon>
        <taxon>Arthropoda</taxon>
        <taxon>Hexapoda</taxon>
        <taxon>Insecta</taxon>
        <taxon>Pterygota</taxon>
        <taxon>Neoptera</taxon>
        <taxon>Endopterygota</taxon>
        <taxon>Diptera</taxon>
        <taxon>Nematocera</taxon>
        <taxon>Chironomoidea</taxon>
        <taxon>Chironomidae</taxon>
        <taxon>Clunio</taxon>
    </lineage>
</organism>
<dbReference type="Proteomes" id="UP000183832">
    <property type="component" value="Unassembled WGS sequence"/>
</dbReference>
<gene>
    <name evidence="1" type="ORF">CLUMA_CG010189</name>
</gene>